<evidence type="ECO:0000259" key="2">
    <source>
        <dbReference type="PROSITE" id="PS50839"/>
    </source>
</evidence>
<dbReference type="AlphaFoldDB" id="A0AA39RHL6"/>
<reference evidence="3" key="1">
    <citation type="journal article" date="2022" name="Plant J.">
        <title>Strategies of tolerance reflected in two North American maple genomes.</title>
        <authorList>
            <person name="McEvoy S.L."/>
            <person name="Sezen U.U."/>
            <person name="Trouern-Trend A."/>
            <person name="McMahon S.M."/>
            <person name="Schaberg P.G."/>
            <person name="Yang J."/>
            <person name="Wegrzyn J.L."/>
            <person name="Swenson N.G."/>
        </authorList>
    </citation>
    <scope>NUCLEOTIDE SEQUENCE</scope>
    <source>
        <strain evidence="3">NS2018</strain>
    </source>
</reference>
<name>A0AA39RHL6_ACESA</name>
<organism evidence="3 4">
    <name type="scientific">Acer saccharum</name>
    <name type="common">Sugar maple</name>
    <dbReference type="NCBI Taxonomy" id="4024"/>
    <lineage>
        <taxon>Eukaryota</taxon>
        <taxon>Viridiplantae</taxon>
        <taxon>Streptophyta</taxon>
        <taxon>Embryophyta</taxon>
        <taxon>Tracheophyta</taxon>
        <taxon>Spermatophyta</taxon>
        <taxon>Magnoliopsida</taxon>
        <taxon>eudicotyledons</taxon>
        <taxon>Gunneridae</taxon>
        <taxon>Pentapetalae</taxon>
        <taxon>rosids</taxon>
        <taxon>malvids</taxon>
        <taxon>Sapindales</taxon>
        <taxon>Sapindaceae</taxon>
        <taxon>Hippocastanoideae</taxon>
        <taxon>Acereae</taxon>
        <taxon>Acer</taxon>
    </lineage>
</organism>
<accession>A0AA39RHL6</accession>
<feature type="domain" description="CHASE" evidence="2">
    <location>
        <begin position="160"/>
        <end position="228"/>
    </location>
</feature>
<feature type="compositionally biased region" description="Polar residues" evidence="1">
    <location>
        <begin position="191"/>
        <end position="206"/>
    </location>
</feature>
<dbReference type="Proteomes" id="UP001168877">
    <property type="component" value="Unassembled WGS sequence"/>
</dbReference>
<evidence type="ECO:0000256" key="1">
    <source>
        <dbReference type="SAM" id="MobiDB-lite"/>
    </source>
</evidence>
<dbReference type="EMBL" id="JAUESC010000387">
    <property type="protein sequence ID" value="KAK0573270.1"/>
    <property type="molecule type" value="Genomic_DNA"/>
</dbReference>
<keyword evidence="4" id="KW-1185">Reference proteome</keyword>
<protein>
    <recommendedName>
        <fullName evidence="2">CHASE domain-containing protein</fullName>
    </recommendedName>
</protein>
<gene>
    <name evidence="3" type="ORF">LWI29_005431</name>
</gene>
<dbReference type="InterPro" id="IPR006189">
    <property type="entry name" value="CHASE_dom"/>
</dbReference>
<feature type="compositionally biased region" description="Pro residues" evidence="1">
    <location>
        <begin position="219"/>
        <end position="228"/>
    </location>
</feature>
<evidence type="ECO:0000313" key="4">
    <source>
        <dbReference type="Proteomes" id="UP001168877"/>
    </source>
</evidence>
<comment type="caution">
    <text evidence="3">The sequence shown here is derived from an EMBL/GenBank/DDBJ whole genome shotgun (WGS) entry which is preliminary data.</text>
</comment>
<proteinExistence type="predicted"/>
<evidence type="ECO:0000313" key="3">
    <source>
        <dbReference type="EMBL" id="KAK0573270.1"/>
    </source>
</evidence>
<feature type="region of interest" description="Disordered" evidence="1">
    <location>
        <begin position="186"/>
        <end position="228"/>
    </location>
</feature>
<dbReference type="GO" id="GO:0003824">
    <property type="term" value="F:catalytic activity"/>
    <property type="evidence" value="ECO:0007669"/>
    <property type="project" value="UniProtKB-ARBA"/>
</dbReference>
<reference evidence="3" key="2">
    <citation type="submission" date="2023-06" db="EMBL/GenBank/DDBJ databases">
        <authorList>
            <person name="Swenson N.G."/>
            <person name="Wegrzyn J.L."/>
            <person name="Mcevoy S.L."/>
        </authorList>
    </citation>
    <scope>NUCLEOTIDE SEQUENCE</scope>
    <source>
        <strain evidence="3">NS2018</strain>
        <tissue evidence="3">Leaf</tissue>
    </source>
</reference>
<sequence>MAFKRGRGVSRFAVLAKDGVEAPTGKRVLNISSQLTKPPKIPVLVEISNRESSRKKHVPLTASKYRVFTGTNKGLLNRPLKENLSGINEGTISKSINKGKQISTEMEEDLEDSDVLKISYTGMLEFVGAGNSPPSTSFDGHIFGPGEGQIGSDDLGNGIVEPLPPRLVDVSSAKDLDVVASNLCEEARASPSRSSGDESSLATSPTVAAREGEEGVLVLPPPFAAEDG</sequence>
<dbReference type="PROSITE" id="PS50839">
    <property type="entry name" value="CHASE"/>
    <property type="match status" value="1"/>
</dbReference>